<dbReference type="AlphaFoldDB" id="A0A085J976"/>
<dbReference type="PANTHER" id="PTHR43680">
    <property type="entry name" value="NITRATE REDUCTASE MOLYBDENUM COFACTOR ASSEMBLY CHAPERONE"/>
    <property type="match status" value="1"/>
</dbReference>
<dbReference type="Gene3D" id="1.10.3480.10">
    <property type="entry name" value="TorD-like"/>
    <property type="match status" value="1"/>
</dbReference>
<gene>
    <name evidence="2" type="primary">narJ</name>
    <name evidence="2" type="ORF">GTPT_3296</name>
</gene>
<dbReference type="eggNOG" id="COG2180">
    <property type="taxonomic scope" value="Bacteria"/>
</dbReference>
<dbReference type="GO" id="GO:0016491">
    <property type="term" value="F:oxidoreductase activity"/>
    <property type="evidence" value="ECO:0007669"/>
    <property type="project" value="UniProtKB-KW"/>
</dbReference>
<dbReference type="GO" id="GO:0051131">
    <property type="term" value="P:chaperone-mediated protein complex assembly"/>
    <property type="evidence" value="ECO:0007669"/>
    <property type="project" value="InterPro"/>
</dbReference>
<dbReference type="InterPro" id="IPR020945">
    <property type="entry name" value="DMSO/NO3_reduct_chaperone"/>
</dbReference>
<evidence type="ECO:0000313" key="2">
    <source>
        <dbReference type="EMBL" id="KFD17022.1"/>
    </source>
</evidence>
<dbReference type="GO" id="GO:0051082">
    <property type="term" value="F:unfolded protein binding"/>
    <property type="evidence" value="ECO:0007669"/>
    <property type="project" value="InterPro"/>
</dbReference>
<dbReference type="InterPro" id="IPR036411">
    <property type="entry name" value="TorD-like_sf"/>
</dbReference>
<accession>A0A085J976</accession>
<dbReference type="EMBL" id="JMPR01000054">
    <property type="protein sequence ID" value="KFD17022.1"/>
    <property type="molecule type" value="Genomic_DNA"/>
</dbReference>
<keyword evidence="1" id="KW-0534">Nitrate assimilation</keyword>
<evidence type="ECO:0000313" key="3">
    <source>
        <dbReference type="Proteomes" id="UP000028602"/>
    </source>
</evidence>
<name>A0A085J976_9GAMM</name>
<proteinExistence type="predicted"/>
<evidence type="ECO:0000256" key="1">
    <source>
        <dbReference type="ARBA" id="ARBA00023063"/>
    </source>
</evidence>
<dbReference type="EC" id="1.7.99.4" evidence="2"/>
<dbReference type="InterPro" id="IPR003765">
    <property type="entry name" value="NO3_reductase_chaperone_NarJ"/>
</dbReference>
<comment type="caution">
    <text evidence="2">The sequence shown here is derived from an EMBL/GenBank/DDBJ whole genome shotgun (WGS) entry which is preliminary data.</text>
</comment>
<dbReference type="Pfam" id="PF02613">
    <property type="entry name" value="Nitrate_red_del"/>
    <property type="match status" value="1"/>
</dbReference>
<dbReference type="GO" id="GO:0016530">
    <property type="term" value="F:metallochaperone activity"/>
    <property type="evidence" value="ECO:0007669"/>
    <property type="project" value="TreeGrafter"/>
</dbReference>
<dbReference type="RefSeq" id="WP_025902774.1">
    <property type="nucleotide sequence ID" value="NZ_ATMJ01000065.1"/>
</dbReference>
<dbReference type="NCBIfam" id="TIGR00684">
    <property type="entry name" value="narJ"/>
    <property type="match status" value="1"/>
</dbReference>
<sequence>MQPLKLIAVMLEYPSQELWEASEEILAVITAGSPELLEFTQRYLQAPLLDRQQEWCETFDRGRATSLLLFEHVHAESRDRGQAMVDLMTQYQAAGLQPDCRELPDYLPVYLEYLSLCTEEECRQGLRDIAEILALLGGRLTQRGSDYRVLFDQLLVLADSPLRSHTVLDKIAGESRDDTPQAMDAIWEEEQVKFIEDPACKNAAQQQYRQRFRDQVTPQYLDLSAGGVK</sequence>
<dbReference type="PANTHER" id="PTHR43680:SF4">
    <property type="entry name" value="NITRATE REDUCTASE MOLYBDENUM COFACTOR ASSEMBLY CHAPERONE NARW-RELATED"/>
    <property type="match status" value="1"/>
</dbReference>
<dbReference type="GO" id="GO:0042128">
    <property type="term" value="P:nitrate assimilation"/>
    <property type="evidence" value="ECO:0007669"/>
    <property type="project" value="UniProtKB-KW"/>
</dbReference>
<dbReference type="Proteomes" id="UP000028602">
    <property type="component" value="Unassembled WGS sequence"/>
</dbReference>
<keyword evidence="2" id="KW-0560">Oxidoreductase</keyword>
<dbReference type="OrthoDB" id="8478585at2"/>
<protein>
    <submittedName>
        <fullName evidence="2">Respiratory nitrate reductase delta chain</fullName>
        <ecNumber evidence="2">1.7.99.4</ecNumber>
    </submittedName>
</protein>
<dbReference type="SUPFAM" id="SSF89155">
    <property type="entry name" value="TorD-like"/>
    <property type="match status" value="1"/>
</dbReference>
<keyword evidence="3" id="KW-1185">Reference proteome</keyword>
<organism evidence="2 3">
    <name type="scientific">Tatumella ptyseos ATCC 33301</name>
    <dbReference type="NCBI Taxonomy" id="1005995"/>
    <lineage>
        <taxon>Bacteria</taxon>
        <taxon>Pseudomonadati</taxon>
        <taxon>Pseudomonadota</taxon>
        <taxon>Gammaproteobacteria</taxon>
        <taxon>Enterobacterales</taxon>
        <taxon>Erwiniaceae</taxon>
        <taxon>Tatumella</taxon>
    </lineage>
</organism>
<reference evidence="2 3" key="1">
    <citation type="submission" date="2014-05" db="EMBL/GenBank/DDBJ databases">
        <title>ATOL: Assembling a taxonomically balanced genome-scale reconstruction of the evolutionary history of the Enterobacteriaceae.</title>
        <authorList>
            <person name="Plunkett G.III."/>
            <person name="Neeno-Eckwall E.C."/>
            <person name="Glasner J.D."/>
            <person name="Perna N.T."/>
        </authorList>
    </citation>
    <scope>NUCLEOTIDE SEQUENCE [LARGE SCALE GENOMIC DNA]</scope>
    <source>
        <strain evidence="2 3">ATCC 33301</strain>
    </source>
</reference>